<evidence type="ECO:0000313" key="4">
    <source>
        <dbReference type="Proteomes" id="UP000677054"/>
    </source>
</evidence>
<dbReference type="AlphaFoldDB" id="A0A7R9AAH0"/>
<gene>
    <name evidence="3" type="ORF">DSTB1V02_LOCUS10101</name>
</gene>
<feature type="compositionally biased region" description="Polar residues" evidence="2">
    <location>
        <begin position="468"/>
        <end position="482"/>
    </location>
</feature>
<feature type="region of interest" description="Disordered" evidence="2">
    <location>
        <begin position="97"/>
        <end position="121"/>
    </location>
</feature>
<dbReference type="OrthoDB" id="8744624at2759"/>
<name>A0A7R9AAH0_9CRUS</name>
<feature type="compositionally biased region" description="Low complexity" evidence="2">
    <location>
        <begin position="54"/>
        <end position="68"/>
    </location>
</feature>
<sequence>MMTHFLRGSLIFTCRLGNGKRMLGPPTLGAPSPLQPKASRTMATVPPLPPAPPLGSSSGSLTSRGNGLPFPTPPAHSGSTSSFAAALRSLAKQAGDLPAPNEKMTEKHRSSHASSGPAKTKPLLIPAHSSASNTPPVVTIAPTQAYPGEPKQVCTHPSPRAKSGIRTSRYRVSMARPLQLVPPPLSNGGDYSGSVGSRGHEDPFYSLPGRAHPSAEELRMGFSTFSSLYPVTSEPGSTSSSTLPSFSLTESMFSGAKNLHSYRLGDTTPTPSVTSGLFPPFPIDPVAYSSLPMTYLSPHISPHTLRLEEQLYLERLGFLRSQMLPPSTPSPYLSMTPFLQPEMLLNPLSFMARAPVLPDRMRLEVDQAQQQQQQRLRELDRERLEKEREKEHQEKERDRQEREKHREERRIEKESEASSHYRERSPSNRKSPGTKGERPGSSPLVWDAVVRPFVPARYPPRPPTPSPSQWGTGSTMESQSNHKVPVSQCGSSSRVSPSSKGRHSESQNEAPAPVSSSVTTSQPLECTKSTTKPVTSHLAARPQSQPPPPPIVTSALTNGITSGEDVVIPSSVSEGCSHEGELNQRDSPSCEMKVAFLGELGLVPMSESAKRDLESTWEGIIQEALRRKGFEKAAPLAGLRNAAEKLVHQVKEQVSQVEAGYVSEEMLESLNQSPLMNMMESRPNFRERCRVSPKREVPENARAASDCSDRSRSSTEETSSTVSPWPGLEAITESYRRYATDQEEEKAALRREAKALKRTSDLLKCNLDVLRGKYASLSATKADLEVQTKAAKDKATSLQLIACHLSK</sequence>
<feature type="region of interest" description="Disordered" evidence="2">
    <location>
        <begin position="385"/>
        <end position="557"/>
    </location>
</feature>
<evidence type="ECO:0000256" key="1">
    <source>
        <dbReference type="SAM" id="Coils"/>
    </source>
</evidence>
<reference evidence="3" key="1">
    <citation type="submission" date="2020-11" db="EMBL/GenBank/DDBJ databases">
        <authorList>
            <person name="Tran Van P."/>
        </authorList>
    </citation>
    <scope>NUCLEOTIDE SEQUENCE</scope>
</reference>
<feature type="compositionally biased region" description="Basic and acidic residues" evidence="2">
    <location>
        <begin position="385"/>
        <end position="426"/>
    </location>
</feature>
<feature type="compositionally biased region" description="Low complexity" evidence="2">
    <location>
        <begin position="485"/>
        <end position="499"/>
    </location>
</feature>
<feature type="coiled-coil region" evidence="1">
    <location>
        <begin position="739"/>
        <end position="766"/>
    </location>
</feature>
<dbReference type="EMBL" id="CAJPEV010002787">
    <property type="protein sequence ID" value="CAG0898041.1"/>
    <property type="molecule type" value="Genomic_DNA"/>
</dbReference>
<feature type="region of interest" description="Disordered" evidence="2">
    <location>
        <begin position="23"/>
        <end position="82"/>
    </location>
</feature>
<feature type="compositionally biased region" description="Polar residues" evidence="2">
    <location>
        <begin position="514"/>
        <end position="534"/>
    </location>
</feature>
<protein>
    <recommendedName>
        <fullName evidence="5">Genetic suppressor element-like domain-containing protein</fullName>
    </recommendedName>
</protein>
<dbReference type="EMBL" id="LR902304">
    <property type="protein sequence ID" value="CAD7250321.1"/>
    <property type="molecule type" value="Genomic_DNA"/>
</dbReference>
<feature type="region of interest" description="Disordered" evidence="2">
    <location>
        <begin position="690"/>
        <end position="725"/>
    </location>
</feature>
<keyword evidence="4" id="KW-1185">Reference proteome</keyword>
<proteinExistence type="predicted"/>
<organism evidence="3">
    <name type="scientific">Darwinula stevensoni</name>
    <dbReference type="NCBI Taxonomy" id="69355"/>
    <lineage>
        <taxon>Eukaryota</taxon>
        <taxon>Metazoa</taxon>
        <taxon>Ecdysozoa</taxon>
        <taxon>Arthropoda</taxon>
        <taxon>Crustacea</taxon>
        <taxon>Oligostraca</taxon>
        <taxon>Ostracoda</taxon>
        <taxon>Podocopa</taxon>
        <taxon>Podocopida</taxon>
        <taxon>Darwinulocopina</taxon>
        <taxon>Darwinuloidea</taxon>
        <taxon>Darwinulidae</taxon>
        <taxon>Darwinula</taxon>
    </lineage>
</organism>
<feature type="compositionally biased region" description="Pro residues" evidence="2">
    <location>
        <begin position="457"/>
        <end position="466"/>
    </location>
</feature>
<dbReference type="Proteomes" id="UP000677054">
    <property type="component" value="Unassembled WGS sequence"/>
</dbReference>
<keyword evidence="1" id="KW-0175">Coiled coil</keyword>
<evidence type="ECO:0000256" key="2">
    <source>
        <dbReference type="SAM" id="MobiDB-lite"/>
    </source>
</evidence>
<feature type="compositionally biased region" description="Basic and acidic residues" evidence="2">
    <location>
        <begin position="690"/>
        <end position="699"/>
    </location>
</feature>
<evidence type="ECO:0000313" key="3">
    <source>
        <dbReference type="EMBL" id="CAD7250321.1"/>
    </source>
</evidence>
<evidence type="ECO:0008006" key="5">
    <source>
        <dbReference type="Google" id="ProtNLM"/>
    </source>
</evidence>
<accession>A0A7R9AAH0</accession>